<dbReference type="GO" id="GO:0005886">
    <property type="term" value="C:plasma membrane"/>
    <property type="evidence" value="ECO:0007669"/>
    <property type="project" value="UniProtKB-SubCell"/>
</dbReference>
<dbReference type="STRING" id="584787.GCA_001247655_01331"/>
<dbReference type="PROSITE" id="PS51318">
    <property type="entry name" value="TAT"/>
    <property type="match status" value="1"/>
</dbReference>
<dbReference type="InterPro" id="IPR006311">
    <property type="entry name" value="TAT_signal"/>
</dbReference>
<dbReference type="Proteomes" id="UP000268033">
    <property type="component" value="Unassembled WGS sequence"/>
</dbReference>
<comment type="similarity">
    <text evidence="2">Belongs to the Smp family.</text>
</comment>
<keyword evidence="3" id="KW-1003">Cell membrane</keyword>
<evidence type="ECO:0000256" key="3">
    <source>
        <dbReference type="ARBA" id="ARBA00022475"/>
    </source>
</evidence>
<dbReference type="AlphaFoldDB" id="A0A3N1NFZ6"/>
<accession>A0A3N1NFZ6</accession>
<reference evidence="8 9" key="1">
    <citation type="submission" date="2018-11" db="EMBL/GenBank/DDBJ databases">
        <title>Genomic Encyclopedia of Type Strains, Phase IV (KMG-IV): sequencing the most valuable type-strain genomes for metagenomic binning, comparative biology and taxonomic classification.</title>
        <authorList>
            <person name="Goeker M."/>
        </authorList>
    </citation>
    <scope>NUCLEOTIDE SEQUENCE [LARGE SCALE GENOMIC DNA]</scope>
    <source>
        <strain evidence="8 9">DSM 21945</strain>
    </source>
</reference>
<keyword evidence="4 7" id="KW-0812">Transmembrane</keyword>
<evidence type="ECO:0000313" key="9">
    <source>
        <dbReference type="Proteomes" id="UP000268033"/>
    </source>
</evidence>
<comment type="subcellular location">
    <subcellularLocation>
        <location evidence="1">Cell membrane</location>
    </subcellularLocation>
</comment>
<evidence type="ECO:0000256" key="2">
    <source>
        <dbReference type="ARBA" id="ARBA00005362"/>
    </source>
</evidence>
<dbReference type="InterPro" id="IPR019305">
    <property type="entry name" value="Uncharacterised_Smp"/>
</dbReference>
<evidence type="ECO:0000256" key="1">
    <source>
        <dbReference type="ARBA" id="ARBA00004236"/>
    </source>
</evidence>
<name>A0A3N1NFZ6_9GAMM</name>
<evidence type="ECO:0000313" key="8">
    <source>
        <dbReference type="EMBL" id="ROQ18824.1"/>
    </source>
</evidence>
<feature type="transmembrane region" description="Helical" evidence="7">
    <location>
        <begin position="166"/>
        <end position="184"/>
    </location>
</feature>
<dbReference type="Pfam" id="PF10144">
    <property type="entry name" value="SMP_2"/>
    <property type="match status" value="1"/>
</dbReference>
<dbReference type="EMBL" id="RJUL01000015">
    <property type="protein sequence ID" value="ROQ18824.1"/>
    <property type="molecule type" value="Genomic_DNA"/>
</dbReference>
<dbReference type="OrthoDB" id="6213658at2"/>
<evidence type="ECO:0000256" key="5">
    <source>
        <dbReference type="ARBA" id="ARBA00022989"/>
    </source>
</evidence>
<evidence type="ECO:0000256" key="4">
    <source>
        <dbReference type="ARBA" id="ARBA00022692"/>
    </source>
</evidence>
<proteinExistence type="inferred from homology"/>
<comment type="caution">
    <text evidence="8">The sequence shown here is derived from an EMBL/GenBank/DDBJ whole genome shotgun (WGS) entry which is preliminary data.</text>
</comment>
<dbReference type="RefSeq" id="WP_083445970.1">
    <property type="nucleotide sequence ID" value="NZ_LFWC01000016.1"/>
</dbReference>
<sequence length="186" mass="20594">MMKKATPTFPGRRRRWLRLTALTLALALLGALLWRWQTLAQAGLEVERQQIGVMARALTSQAAYAAGQLMSQGEDAALGGLTDRLAKEPQLLDAAIYDATGTVLARSGSDKTVLGILQQADEHHLIPYVSEIRSDNQVLGYLRITLSEDQVVHNARTYRHQVAKSLKVMLLMAIFMGLLLAFVVRR</sequence>
<protein>
    <submittedName>
        <fullName evidence="8">Putative membrane protein affecting hemolysin expression</fullName>
    </submittedName>
</protein>
<organism evidence="8 9">
    <name type="scientific">Gallaecimonas pentaromativorans</name>
    <dbReference type="NCBI Taxonomy" id="584787"/>
    <lineage>
        <taxon>Bacteria</taxon>
        <taxon>Pseudomonadati</taxon>
        <taxon>Pseudomonadota</taxon>
        <taxon>Gammaproteobacteria</taxon>
        <taxon>Enterobacterales</taxon>
        <taxon>Gallaecimonadaceae</taxon>
        <taxon>Gallaecimonas</taxon>
    </lineage>
</organism>
<keyword evidence="9" id="KW-1185">Reference proteome</keyword>
<keyword evidence="5 7" id="KW-1133">Transmembrane helix</keyword>
<evidence type="ECO:0000256" key="6">
    <source>
        <dbReference type="ARBA" id="ARBA00023136"/>
    </source>
</evidence>
<gene>
    <name evidence="8" type="ORF">EDC28_11513</name>
</gene>
<keyword evidence="6 7" id="KW-0472">Membrane</keyword>
<evidence type="ECO:0000256" key="7">
    <source>
        <dbReference type="SAM" id="Phobius"/>
    </source>
</evidence>